<organism evidence="1 2">
    <name type="scientific">Cystoisospora suis</name>
    <dbReference type="NCBI Taxonomy" id="483139"/>
    <lineage>
        <taxon>Eukaryota</taxon>
        <taxon>Sar</taxon>
        <taxon>Alveolata</taxon>
        <taxon>Apicomplexa</taxon>
        <taxon>Conoidasida</taxon>
        <taxon>Coccidia</taxon>
        <taxon>Eucoccidiorida</taxon>
        <taxon>Eimeriorina</taxon>
        <taxon>Sarcocystidae</taxon>
        <taxon>Cystoisospora</taxon>
    </lineage>
</organism>
<reference evidence="1 2" key="1">
    <citation type="journal article" date="2017" name="Int. J. Parasitol.">
        <title>The genome of the protozoan parasite Cystoisospora suis and a reverse vaccinology approach to identify vaccine candidates.</title>
        <authorList>
            <person name="Palmieri N."/>
            <person name="Shrestha A."/>
            <person name="Ruttkowski B."/>
            <person name="Beck T."/>
            <person name="Vogl C."/>
            <person name="Tomley F."/>
            <person name="Blake D.P."/>
            <person name="Joachim A."/>
        </authorList>
    </citation>
    <scope>NUCLEOTIDE SEQUENCE [LARGE SCALE GENOMIC DNA]</scope>
    <source>
        <strain evidence="1 2">Wien I</strain>
    </source>
</reference>
<gene>
    <name evidence="1" type="ORF">CSUI_009301</name>
</gene>
<comment type="caution">
    <text evidence="1">The sequence shown here is derived from an EMBL/GenBank/DDBJ whole genome shotgun (WGS) entry which is preliminary data.</text>
</comment>
<keyword evidence="2" id="KW-1185">Reference proteome</keyword>
<proteinExistence type="predicted"/>
<dbReference type="AlphaFoldDB" id="A0A2C6KH56"/>
<evidence type="ECO:0000313" key="1">
    <source>
        <dbReference type="EMBL" id="PHJ16877.1"/>
    </source>
</evidence>
<feature type="non-terminal residue" evidence="1">
    <location>
        <position position="60"/>
    </location>
</feature>
<evidence type="ECO:0000313" key="2">
    <source>
        <dbReference type="Proteomes" id="UP000221165"/>
    </source>
</evidence>
<dbReference type="EMBL" id="MIGC01005512">
    <property type="protein sequence ID" value="PHJ16877.1"/>
    <property type="molecule type" value="Genomic_DNA"/>
</dbReference>
<sequence>MLNANCLPDIHRDHVFSVPGVYDVLFVTVLECMRSLVSLCVSQLESKITSGGKERTVNYE</sequence>
<dbReference type="GeneID" id="94432628"/>
<dbReference type="Proteomes" id="UP000221165">
    <property type="component" value="Unassembled WGS sequence"/>
</dbReference>
<dbReference type="RefSeq" id="XP_067918602.1">
    <property type="nucleotide sequence ID" value="XM_068069417.1"/>
</dbReference>
<protein>
    <submittedName>
        <fullName evidence="1">Uncharacterized protein</fullName>
    </submittedName>
</protein>
<accession>A0A2C6KH56</accession>
<dbReference type="VEuPathDB" id="ToxoDB:CSUI_009301"/>
<name>A0A2C6KH56_9APIC</name>